<gene>
    <name evidence="3" type="primary">LOC113494248</name>
</gene>
<accession>A0A7E5VIZ2</accession>
<dbReference type="PANTHER" id="PTHR37685:SF1">
    <property type="entry name" value="GEO11136P1-RELATED"/>
    <property type="match status" value="1"/>
</dbReference>
<dbReference type="GeneID" id="113494248"/>
<dbReference type="AlphaFoldDB" id="A0A7E5VIZ2"/>
<dbReference type="InParanoid" id="A0A7E5VIZ2"/>
<dbReference type="PANTHER" id="PTHR37685">
    <property type="entry name" value="GEO11136P1-RELATED"/>
    <property type="match status" value="1"/>
</dbReference>
<protein>
    <submittedName>
        <fullName evidence="3">Probable salivary secreted peptide</fullName>
    </submittedName>
</protein>
<name>A0A7E5VIZ2_TRINI</name>
<evidence type="ECO:0000313" key="2">
    <source>
        <dbReference type="Proteomes" id="UP000322000"/>
    </source>
</evidence>
<dbReference type="KEGG" id="tnl:113494248"/>
<organism evidence="2 3">
    <name type="scientific">Trichoplusia ni</name>
    <name type="common">Cabbage looper</name>
    <dbReference type="NCBI Taxonomy" id="7111"/>
    <lineage>
        <taxon>Eukaryota</taxon>
        <taxon>Metazoa</taxon>
        <taxon>Ecdysozoa</taxon>
        <taxon>Arthropoda</taxon>
        <taxon>Hexapoda</taxon>
        <taxon>Insecta</taxon>
        <taxon>Pterygota</taxon>
        <taxon>Neoptera</taxon>
        <taxon>Endopterygota</taxon>
        <taxon>Lepidoptera</taxon>
        <taxon>Glossata</taxon>
        <taxon>Ditrysia</taxon>
        <taxon>Noctuoidea</taxon>
        <taxon>Noctuidae</taxon>
        <taxon>Plusiinae</taxon>
        <taxon>Trichoplusia</taxon>
    </lineage>
</organism>
<feature type="chain" id="PRO_5028899877" evidence="1">
    <location>
        <begin position="20"/>
        <end position="121"/>
    </location>
</feature>
<dbReference type="RefSeq" id="XP_026728308.1">
    <property type="nucleotide sequence ID" value="XM_026872507.1"/>
</dbReference>
<keyword evidence="2" id="KW-1185">Reference proteome</keyword>
<evidence type="ECO:0000256" key="1">
    <source>
        <dbReference type="SAM" id="SignalP"/>
    </source>
</evidence>
<keyword evidence="1" id="KW-0732">Signal</keyword>
<evidence type="ECO:0000313" key="3">
    <source>
        <dbReference type="RefSeq" id="XP_026728308.1"/>
    </source>
</evidence>
<feature type="signal peptide" evidence="1">
    <location>
        <begin position="1"/>
        <end position="19"/>
    </location>
</feature>
<proteinExistence type="predicted"/>
<dbReference type="Pfam" id="PF15868">
    <property type="entry name" value="MBF2"/>
    <property type="match status" value="1"/>
</dbReference>
<reference evidence="3" key="1">
    <citation type="submission" date="2025-08" db="UniProtKB">
        <authorList>
            <consortium name="RefSeq"/>
        </authorList>
    </citation>
    <scope>IDENTIFICATION</scope>
</reference>
<dbReference type="Proteomes" id="UP000322000">
    <property type="component" value="Chromosome 5"/>
</dbReference>
<dbReference type="InterPro" id="IPR031734">
    <property type="entry name" value="MBF2"/>
</dbReference>
<sequence>MKSILLILVLAVLSLSNDAALVQQRAARYNLVLGSASAGDRLLYRNYYSKGAIPNAVQTQDITYRGNVTTRISAIRALEVGYTQYANAYLVSGGIGWNNATIRLQSARGYGYYYQVEFYGR</sequence>
<dbReference type="OrthoDB" id="6818903at2759"/>
<dbReference type="FunCoup" id="A0A7E5VIZ2">
    <property type="interactions" value="1"/>
</dbReference>